<keyword evidence="4" id="KW-1185">Reference proteome</keyword>
<name>A0A928UYN3_9SPHI</name>
<sequence length="103" mass="11414">MLLVVFGFFLIPNQAVACEKKCDTTEKSCCQKEKESDAKQTNGCEKTGDSSSCHCSLIKVPMQISSYKSVEYYPSVFVKVFSSSKPSFTQVGFHSILIKPKIS</sequence>
<feature type="chain" id="PRO_5037324151" evidence="2">
    <location>
        <begin position="18"/>
        <end position="103"/>
    </location>
</feature>
<protein>
    <submittedName>
        <fullName evidence="3">Uncharacterized protein</fullName>
    </submittedName>
</protein>
<feature type="region of interest" description="Disordered" evidence="1">
    <location>
        <begin position="31"/>
        <end position="51"/>
    </location>
</feature>
<reference evidence="3" key="1">
    <citation type="submission" date="2018-02" db="EMBL/GenBank/DDBJ databases">
        <authorList>
            <person name="Vasarhelyi B.M."/>
            <person name="Deshmukh S."/>
            <person name="Balint B."/>
            <person name="Kukolya J."/>
        </authorList>
    </citation>
    <scope>NUCLEOTIDE SEQUENCE</scope>
    <source>
        <strain evidence="3">KB22</strain>
    </source>
</reference>
<comment type="caution">
    <text evidence="3">The sequence shown here is derived from an EMBL/GenBank/DDBJ whole genome shotgun (WGS) entry which is preliminary data.</text>
</comment>
<evidence type="ECO:0000313" key="3">
    <source>
        <dbReference type="EMBL" id="MBE8714453.1"/>
    </source>
</evidence>
<keyword evidence="2" id="KW-0732">Signal</keyword>
<evidence type="ECO:0000313" key="4">
    <source>
        <dbReference type="Proteomes" id="UP000616201"/>
    </source>
</evidence>
<proteinExistence type="predicted"/>
<feature type="signal peptide" evidence="2">
    <location>
        <begin position="1"/>
        <end position="17"/>
    </location>
</feature>
<dbReference type="EMBL" id="PRDK01000006">
    <property type="protein sequence ID" value="MBE8714453.1"/>
    <property type="molecule type" value="Genomic_DNA"/>
</dbReference>
<accession>A0A928UYN3</accession>
<evidence type="ECO:0000256" key="2">
    <source>
        <dbReference type="SAM" id="SignalP"/>
    </source>
</evidence>
<dbReference type="AlphaFoldDB" id="A0A928UYN3"/>
<evidence type="ECO:0000256" key="1">
    <source>
        <dbReference type="SAM" id="MobiDB-lite"/>
    </source>
</evidence>
<feature type="compositionally biased region" description="Polar residues" evidence="1">
    <location>
        <begin position="39"/>
        <end position="51"/>
    </location>
</feature>
<gene>
    <name evidence="3" type="ORF">C4F49_12245</name>
</gene>
<organism evidence="3 4">
    <name type="scientific">Sphingobacterium hungaricum</name>
    <dbReference type="NCBI Taxonomy" id="2082723"/>
    <lineage>
        <taxon>Bacteria</taxon>
        <taxon>Pseudomonadati</taxon>
        <taxon>Bacteroidota</taxon>
        <taxon>Sphingobacteriia</taxon>
        <taxon>Sphingobacteriales</taxon>
        <taxon>Sphingobacteriaceae</taxon>
        <taxon>Sphingobacterium</taxon>
    </lineage>
</organism>
<dbReference type="Proteomes" id="UP000616201">
    <property type="component" value="Unassembled WGS sequence"/>
</dbReference>